<dbReference type="AlphaFoldDB" id="Q08NL3"/>
<dbReference type="InterPro" id="IPR007484">
    <property type="entry name" value="Peptidase_M28"/>
</dbReference>
<evidence type="ECO:0000313" key="2">
    <source>
        <dbReference type="EMBL" id="EAU62079.1"/>
    </source>
</evidence>
<reference evidence="2 3" key="1">
    <citation type="submission" date="2006-04" db="EMBL/GenBank/DDBJ databases">
        <authorList>
            <person name="Nierman W.C."/>
        </authorList>
    </citation>
    <scope>NUCLEOTIDE SEQUENCE [LARGE SCALE GENOMIC DNA]</scope>
    <source>
        <strain evidence="2 3">DW4/3-1</strain>
    </source>
</reference>
<dbReference type="Gene3D" id="3.40.630.10">
    <property type="entry name" value="Zn peptidases"/>
    <property type="match status" value="1"/>
</dbReference>
<evidence type="ECO:0000313" key="3">
    <source>
        <dbReference type="Proteomes" id="UP000032702"/>
    </source>
</evidence>
<dbReference type="SUPFAM" id="SSF53187">
    <property type="entry name" value="Zn-dependent exopeptidases"/>
    <property type="match status" value="1"/>
</dbReference>
<protein>
    <submittedName>
        <fullName evidence="2">Peptidase</fullName>
    </submittedName>
</protein>
<dbReference type="PATRIC" id="fig|378806.16.peg.827"/>
<feature type="non-terminal residue" evidence="2">
    <location>
        <position position="1"/>
    </location>
</feature>
<gene>
    <name evidence="2" type="ORF">STIAU_4729</name>
</gene>
<sequence>PLPVPPGRIAVNINIDGANINGRTRDLTVIGLGKSSLDALIAGLAKAQGRVVKGDQLSDRGFFYRSDQFNFAKLGIPAAYFGSGMDFVGRPEGWGKQQRETWEEQHYHQPSDELRPEWDWTGAVEDTQLFFLLGAHVARTPEMPRWNKGDEFEAPRLEALKRAK</sequence>
<proteinExistence type="predicted"/>
<dbReference type="EMBL" id="AAMD01000278">
    <property type="protein sequence ID" value="EAU62079.1"/>
    <property type="molecule type" value="Genomic_DNA"/>
</dbReference>
<evidence type="ECO:0000259" key="1">
    <source>
        <dbReference type="Pfam" id="PF04389"/>
    </source>
</evidence>
<comment type="caution">
    <text evidence="2">The sequence shown here is derived from an EMBL/GenBank/DDBJ whole genome shotgun (WGS) entry which is preliminary data.</text>
</comment>
<organism evidence="2 3">
    <name type="scientific">Stigmatella aurantiaca (strain DW4/3-1)</name>
    <dbReference type="NCBI Taxonomy" id="378806"/>
    <lineage>
        <taxon>Bacteria</taxon>
        <taxon>Pseudomonadati</taxon>
        <taxon>Myxococcota</taxon>
        <taxon>Myxococcia</taxon>
        <taxon>Myxococcales</taxon>
        <taxon>Cystobacterineae</taxon>
        <taxon>Archangiaceae</taxon>
        <taxon>Stigmatella</taxon>
    </lineage>
</organism>
<accession>Q08NL3</accession>
<name>Q08NL3_STIAD</name>
<feature type="domain" description="Peptidase M28" evidence="1">
    <location>
        <begin position="8"/>
        <end position="129"/>
    </location>
</feature>
<dbReference type="RefSeq" id="WP_002619859.1">
    <property type="nucleotide sequence ID" value="NZ_AAMD01000278.1"/>
</dbReference>
<dbReference type="Proteomes" id="UP000032702">
    <property type="component" value="Unassembled WGS sequence"/>
</dbReference>
<dbReference type="Pfam" id="PF04389">
    <property type="entry name" value="Peptidase_M28"/>
    <property type="match status" value="1"/>
</dbReference>